<reference evidence="2 3" key="1">
    <citation type="journal article" date="2013" name="PLoS ONE">
        <title>Genomic and secretomic analyses reveal unique features of the lignocellulolytic enzyme system of Penicillium decumbens.</title>
        <authorList>
            <person name="Liu G."/>
            <person name="Zhang L."/>
            <person name="Wei X."/>
            <person name="Zou G."/>
            <person name="Qin Y."/>
            <person name="Ma L."/>
            <person name="Li J."/>
            <person name="Zheng H."/>
            <person name="Wang S."/>
            <person name="Wang C."/>
            <person name="Xun L."/>
            <person name="Zhao G.-P."/>
            <person name="Zhou Z."/>
            <person name="Qu Y."/>
        </authorList>
    </citation>
    <scope>NUCLEOTIDE SEQUENCE [LARGE SCALE GENOMIC DNA]</scope>
    <source>
        <strain evidence="3">114-2 / CGMCC 5302</strain>
    </source>
</reference>
<sequence>MGRELLSASSWSLDLVSHAAMEVALTQFICNPHQGAFLVTFNPPTLHTSRKEQTAKDGGKKKKSYTNLPV</sequence>
<gene>
    <name evidence="2" type="ORF">PDE_02582</name>
</gene>
<feature type="compositionally biased region" description="Basic and acidic residues" evidence="1">
    <location>
        <begin position="49"/>
        <end position="58"/>
    </location>
</feature>
<evidence type="ECO:0000313" key="2">
    <source>
        <dbReference type="EMBL" id="EPS27638.1"/>
    </source>
</evidence>
<dbReference type="HOGENOM" id="CLU_2758606_0_0_1"/>
<evidence type="ECO:0000313" key="3">
    <source>
        <dbReference type="Proteomes" id="UP000019376"/>
    </source>
</evidence>
<keyword evidence="3" id="KW-1185">Reference proteome</keyword>
<evidence type="ECO:0000256" key="1">
    <source>
        <dbReference type="SAM" id="MobiDB-lite"/>
    </source>
</evidence>
<dbReference type="AlphaFoldDB" id="S8ANZ7"/>
<dbReference type="Proteomes" id="UP000019376">
    <property type="component" value="Unassembled WGS sequence"/>
</dbReference>
<protein>
    <submittedName>
        <fullName evidence="2">Uncharacterized protein</fullName>
    </submittedName>
</protein>
<feature type="region of interest" description="Disordered" evidence="1">
    <location>
        <begin position="47"/>
        <end position="70"/>
    </location>
</feature>
<dbReference type="EMBL" id="KB644410">
    <property type="protein sequence ID" value="EPS27638.1"/>
    <property type="molecule type" value="Genomic_DNA"/>
</dbReference>
<name>S8ANZ7_PENO1</name>
<proteinExistence type="predicted"/>
<organism evidence="2 3">
    <name type="scientific">Penicillium oxalicum (strain 114-2 / CGMCC 5302)</name>
    <name type="common">Penicillium decumbens</name>
    <dbReference type="NCBI Taxonomy" id="933388"/>
    <lineage>
        <taxon>Eukaryota</taxon>
        <taxon>Fungi</taxon>
        <taxon>Dikarya</taxon>
        <taxon>Ascomycota</taxon>
        <taxon>Pezizomycotina</taxon>
        <taxon>Eurotiomycetes</taxon>
        <taxon>Eurotiomycetidae</taxon>
        <taxon>Eurotiales</taxon>
        <taxon>Aspergillaceae</taxon>
        <taxon>Penicillium</taxon>
    </lineage>
</organism>
<accession>S8ANZ7</accession>